<dbReference type="InterPro" id="IPR036770">
    <property type="entry name" value="Ankyrin_rpt-contain_sf"/>
</dbReference>
<dbReference type="SMART" id="SM00248">
    <property type="entry name" value="ANK"/>
    <property type="match status" value="12"/>
</dbReference>
<evidence type="ECO:0000256" key="1">
    <source>
        <dbReference type="ARBA" id="ARBA00022737"/>
    </source>
</evidence>
<feature type="non-terminal residue" evidence="4">
    <location>
        <position position="548"/>
    </location>
</feature>
<name>A0A9N9YXY9_9HYPO</name>
<dbReference type="PROSITE" id="PS50297">
    <property type="entry name" value="ANK_REP_REGION"/>
    <property type="match status" value="5"/>
</dbReference>
<dbReference type="Pfam" id="PF00023">
    <property type="entry name" value="Ank"/>
    <property type="match status" value="2"/>
</dbReference>
<evidence type="ECO:0000256" key="3">
    <source>
        <dbReference type="PROSITE-ProRule" id="PRU00023"/>
    </source>
</evidence>
<dbReference type="PRINTS" id="PR01415">
    <property type="entry name" value="ANKYRIN"/>
</dbReference>
<keyword evidence="2 3" id="KW-0040">ANK repeat</keyword>
<evidence type="ECO:0000256" key="2">
    <source>
        <dbReference type="ARBA" id="ARBA00023043"/>
    </source>
</evidence>
<evidence type="ECO:0000313" key="5">
    <source>
        <dbReference type="Proteomes" id="UP000775872"/>
    </source>
</evidence>
<organism evidence="4 5">
    <name type="scientific">Clonostachys solani</name>
    <dbReference type="NCBI Taxonomy" id="160281"/>
    <lineage>
        <taxon>Eukaryota</taxon>
        <taxon>Fungi</taxon>
        <taxon>Dikarya</taxon>
        <taxon>Ascomycota</taxon>
        <taxon>Pezizomycotina</taxon>
        <taxon>Sordariomycetes</taxon>
        <taxon>Hypocreomycetidae</taxon>
        <taxon>Hypocreales</taxon>
        <taxon>Bionectriaceae</taxon>
        <taxon>Clonostachys</taxon>
    </lineage>
</organism>
<feature type="repeat" description="ANK" evidence="3">
    <location>
        <begin position="211"/>
        <end position="244"/>
    </location>
</feature>
<protein>
    <submittedName>
        <fullName evidence="4">Uncharacterized protein</fullName>
    </submittedName>
</protein>
<gene>
    <name evidence="4" type="ORF">CSOL1703_00010543</name>
</gene>
<comment type="caution">
    <text evidence="4">The sequence shown here is derived from an EMBL/GenBank/DDBJ whole genome shotgun (WGS) entry which is preliminary data.</text>
</comment>
<dbReference type="InterPro" id="IPR002110">
    <property type="entry name" value="Ankyrin_rpt"/>
</dbReference>
<dbReference type="Proteomes" id="UP000775872">
    <property type="component" value="Unassembled WGS sequence"/>
</dbReference>
<dbReference type="Gene3D" id="1.25.40.20">
    <property type="entry name" value="Ankyrin repeat-containing domain"/>
    <property type="match status" value="2"/>
</dbReference>
<dbReference type="OrthoDB" id="426293at2759"/>
<dbReference type="EMBL" id="CABFOC020000007">
    <property type="protein sequence ID" value="CAH0044804.1"/>
    <property type="molecule type" value="Genomic_DNA"/>
</dbReference>
<proteinExistence type="predicted"/>
<dbReference type="PANTHER" id="PTHR24198">
    <property type="entry name" value="ANKYRIN REPEAT AND PROTEIN KINASE DOMAIN-CONTAINING PROTEIN"/>
    <property type="match status" value="1"/>
</dbReference>
<feature type="repeat" description="ANK" evidence="3">
    <location>
        <begin position="312"/>
        <end position="345"/>
    </location>
</feature>
<keyword evidence="5" id="KW-1185">Reference proteome</keyword>
<evidence type="ECO:0000313" key="4">
    <source>
        <dbReference type="EMBL" id="CAH0044804.1"/>
    </source>
</evidence>
<feature type="repeat" description="ANK" evidence="3">
    <location>
        <begin position="177"/>
        <end position="209"/>
    </location>
</feature>
<dbReference type="Pfam" id="PF13637">
    <property type="entry name" value="Ank_4"/>
    <property type="match status" value="1"/>
</dbReference>
<keyword evidence="1" id="KW-0677">Repeat</keyword>
<dbReference type="Pfam" id="PF12796">
    <property type="entry name" value="Ank_2"/>
    <property type="match status" value="2"/>
</dbReference>
<dbReference type="AlphaFoldDB" id="A0A9N9YXY9"/>
<accession>A0A9N9YXY9</accession>
<feature type="repeat" description="ANK" evidence="3">
    <location>
        <begin position="489"/>
        <end position="521"/>
    </location>
</feature>
<feature type="repeat" description="ANK" evidence="3">
    <location>
        <begin position="278"/>
        <end position="311"/>
    </location>
</feature>
<sequence>MPVIQRALDSGLDVVRIHHLPLAIRHGPDDLFTRLWENKAEHGGVPGPNTYLRCDGALRGETLFNTARYCGKYDAIKTLLEAGGGYYTDRAEALWDAARDGSHQLVKLLLEHGAYAMLERYHKISPLSVTAGRHPRRCGTPWCGGCDHKDMNNRDGCLETARLLLQHGVEIEHRDDEGRTALHSAVAAGDCQMVELLASYGADPTARISINGPTTLHTASLYVGRLDMTELLLRLGVDASAVDGYGRSPLWMARSVKEPVPIAKVLLESGASMEADRDGNTPLHDAASNGSLKLAEFLIVEHGADVNAANRLGETPFHEAVGHINPREIVKLLVDHGAETTMTKSSSRTLLGVVRNRTADAIRVMLENVANVKDIMGWQYLKDVMGLQKSMLHAALARGSQEIIDLMIQFGGHEGYLAITGGGRLHQGAITGDIALMQSVLDEGAPIDADRDNQGRTALVVAVKVGATASIEWLLKKGANANTRDDVWPKPTPLHLATGRNAIPAVGLLLKHGARVGLRDKDGQTALHMASRSVGLEILSRFCAPVAR</sequence>
<dbReference type="SUPFAM" id="SSF48403">
    <property type="entry name" value="Ankyrin repeat"/>
    <property type="match status" value="3"/>
</dbReference>
<dbReference type="PANTHER" id="PTHR24198:SF165">
    <property type="entry name" value="ANKYRIN REPEAT-CONTAINING PROTEIN-RELATED"/>
    <property type="match status" value="1"/>
</dbReference>
<feature type="repeat" description="ANK" evidence="3">
    <location>
        <begin position="454"/>
        <end position="486"/>
    </location>
</feature>
<reference evidence="4" key="1">
    <citation type="submission" date="2021-10" db="EMBL/GenBank/DDBJ databases">
        <authorList>
            <person name="Piombo E."/>
        </authorList>
    </citation>
    <scope>NUCLEOTIDE SEQUENCE</scope>
</reference>
<dbReference type="PROSITE" id="PS50088">
    <property type="entry name" value="ANK_REPEAT"/>
    <property type="match status" value="6"/>
</dbReference>